<dbReference type="EMBL" id="AP019737">
    <property type="protein sequence ID" value="BBL10214.1"/>
    <property type="molecule type" value="Genomic_DNA"/>
</dbReference>
<organism evidence="1 2">
    <name type="scientific">Alistipes onderdonkii subsp. vulgaris</name>
    <dbReference type="NCBI Taxonomy" id="2585117"/>
    <lineage>
        <taxon>Bacteria</taxon>
        <taxon>Pseudomonadati</taxon>
        <taxon>Bacteroidota</taxon>
        <taxon>Bacteroidia</taxon>
        <taxon>Bacteroidales</taxon>
        <taxon>Rikenellaceae</taxon>
        <taxon>Alistipes</taxon>
    </lineage>
</organism>
<accession>A0ACA8QZF8</accession>
<reference evidence="1 2" key="1">
    <citation type="journal article" date="2020" name="Int. J. Syst. Evol. Microbiol.">
        <title>Alistipes communis sp. nov., Alistipes dispar sp. nov. and Alistipes onderdonkii subsp. vulgaris subsp. nov., isolated from human faeces, and creation of Alistipes onderdonkii subsp. onderdonkii subsp. nov.</title>
        <authorList>
            <person name="Sakamoto M."/>
            <person name="Ikeyama N."/>
            <person name="Ogata Y."/>
            <person name="Suda W."/>
            <person name="Iino T."/>
            <person name="Hattori M."/>
            <person name="Ohkuma M."/>
        </authorList>
    </citation>
    <scope>NUCLEOTIDE SEQUENCE [LARGE SCALE GENOMIC DNA]</scope>
    <source>
        <strain evidence="1 2">5CPYCFAH4</strain>
    </source>
</reference>
<protein>
    <submittedName>
        <fullName evidence="1">Uncharacterized protein</fullName>
    </submittedName>
</protein>
<keyword evidence="2" id="KW-1185">Reference proteome</keyword>
<proteinExistence type="predicted"/>
<evidence type="ECO:0000313" key="1">
    <source>
        <dbReference type="EMBL" id="BBL10214.1"/>
    </source>
</evidence>
<evidence type="ECO:0000313" key="2">
    <source>
        <dbReference type="Proteomes" id="UP000317465"/>
    </source>
</evidence>
<dbReference type="Proteomes" id="UP000317465">
    <property type="component" value="Chromosome"/>
</dbReference>
<sequence>MRSIVEIPDPIPYDPQQVPQLIPADPEIEPDTRVPELLKSAA</sequence>
<gene>
    <name evidence="1" type="ORF">A5CPYCFAH4_24380</name>
</gene>
<name>A0ACA8QZF8_9BACT</name>